<dbReference type="AlphaFoldDB" id="A0A9R1D9R6"/>
<evidence type="ECO:0000256" key="1">
    <source>
        <dbReference type="SAM" id="MobiDB-lite"/>
    </source>
</evidence>
<sequence>DEDVYTLPQFHVEPESERKAKVWQADIVSIKFDLKPDKYISCIVGRECSLARYKLEGASDLASLLHNLASADRGERDDFRPTKRQKEDHDSGAMSE</sequence>
<reference evidence="2" key="2">
    <citation type="submission" date="2020-03" db="EMBL/GenBank/DDBJ databases">
        <title>The second near-complete assembly of the hexaploid bread wheat (Triticum aestivum) genome.</title>
        <authorList>
            <person name="Zimin A.V."/>
            <person name="Puiu D."/>
            <person name="Shumante A."/>
            <person name="Alonge M."/>
            <person name="Salzberg S.L."/>
        </authorList>
    </citation>
    <scope>NUCLEOTIDE SEQUENCE</scope>
    <source>
        <tissue evidence="2">Leaf</tissue>
    </source>
</reference>
<feature type="non-terminal residue" evidence="2">
    <location>
        <position position="1"/>
    </location>
</feature>
<reference evidence="2" key="1">
    <citation type="journal article" date="2017" name="Gigascience">
        <title>The first near-complete assembly of the hexaploid bread wheat genome, Triticum aestivum.</title>
        <authorList>
            <person name="Zimin A.V."/>
            <person name="Puiu D."/>
            <person name="Hall R."/>
            <person name="Kingan S."/>
            <person name="Clavijo B.J."/>
            <person name="Salzberg S.L."/>
        </authorList>
    </citation>
    <scope>NUCLEOTIDE SEQUENCE</scope>
    <source>
        <tissue evidence="2">Leaf</tissue>
    </source>
</reference>
<proteinExistence type="predicted"/>
<feature type="region of interest" description="Disordered" evidence="1">
    <location>
        <begin position="72"/>
        <end position="96"/>
    </location>
</feature>
<dbReference type="EMBL" id="CM022212">
    <property type="protein sequence ID" value="KAF6987854.1"/>
    <property type="molecule type" value="Genomic_DNA"/>
</dbReference>
<accession>A0A9R1D9R6</accession>
<organism evidence="2">
    <name type="scientific">Triticum aestivum</name>
    <name type="common">Wheat</name>
    <dbReference type="NCBI Taxonomy" id="4565"/>
    <lineage>
        <taxon>Eukaryota</taxon>
        <taxon>Viridiplantae</taxon>
        <taxon>Streptophyta</taxon>
        <taxon>Embryophyta</taxon>
        <taxon>Tracheophyta</taxon>
        <taxon>Spermatophyta</taxon>
        <taxon>Magnoliopsida</taxon>
        <taxon>Liliopsida</taxon>
        <taxon>Poales</taxon>
        <taxon>Poaceae</taxon>
        <taxon>BOP clade</taxon>
        <taxon>Pooideae</taxon>
        <taxon>Triticodae</taxon>
        <taxon>Triticeae</taxon>
        <taxon>Triticinae</taxon>
        <taxon>Triticum</taxon>
    </lineage>
</organism>
<comment type="caution">
    <text evidence="2">The sequence shown here is derived from an EMBL/GenBank/DDBJ whole genome shotgun (WGS) entry which is preliminary data.</text>
</comment>
<dbReference type="Proteomes" id="UP000815260">
    <property type="component" value="Chromosome 1B"/>
</dbReference>
<gene>
    <name evidence="2" type="ORF">CFC21_005459</name>
</gene>
<protein>
    <submittedName>
        <fullName evidence="2">Uncharacterized protein</fullName>
    </submittedName>
</protein>
<evidence type="ECO:0000313" key="2">
    <source>
        <dbReference type="EMBL" id="KAF6987854.1"/>
    </source>
</evidence>
<name>A0A9R1D9R6_WHEAT</name>